<dbReference type="PANTHER" id="PTHR11010">
    <property type="entry name" value="PROTEASE S28 PRO-X CARBOXYPEPTIDASE-RELATED"/>
    <property type="match status" value="1"/>
</dbReference>
<keyword evidence="2" id="KW-0645">Protease</keyword>
<dbReference type="InterPro" id="IPR029058">
    <property type="entry name" value="AB_hydrolase_fold"/>
</dbReference>
<keyword evidence="5" id="KW-0325">Glycoprotein</keyword>
<dbReference type="Proteomes" id="UP000887574">
    <property type="component" value="Unplaced"/>
</dbReference>
<evidence type="ECO:0000313" key="8">
    <source>
        <dbReference type="WBParaSite" id="jg14435"/>
    </source>
</evidence>
<evidence type="ECO:0000256" key="2">
    <source>
        <dbReference type="ARBA" id="ARBA00022670"/>
    </source>
</evidence>
<dbReference type="GO" id="GO:0070008">
    <property type="term" value="F:serine-type exopeptidase activity"/>
    <property type="evidence" value="ECO:0007669"/>
    <property type="project" value="InterPro"/>
</dbReference>
<evidence type="ECO:0000256" key="3">
    <source>
        <dbReference type="ARBA" id="ARBA00022729"/>
    </source>
</evidence>
<dbReference type="Pfam" id="PF05577">
    <property type="entry name" value="Peptidase_S28"/>
    <property type="match status" value="1"/>
</dbReference>
<feature type="chain" id="PRO_5037754965" evidence="6">
    <location>
        <begin position="24"/>
        <end position="470"/>
    </location>
</feature>
<dbReference type="PANTHER" id="PTHR11010:SF38">
    <property type="entry name" value="LYSOSOMAL PRO-X CARBOXYPEPTIDASE"/>
    <property type="match status" value="1"/>
</dbReference>
<evidence type="ECO:0000256" key="5">
    <source>
        <dbReference type="ARBA" id="ARBA00023180"/>
    </source>
</evidence>
<comment type="similarity">
    <text evidence="1">Belongs to the peptidase S28 family.</text>
</comment>
<proteinExistence type="inferred from homology"/>
<keyword evidence="3 6" id="KW-0732">Signal</keyword>
<reference evidence="8" key="1">
    <citation type="submission" date="2022-11" db="UniProtKB">
        <authorList>
            <consortium name="WormBaseParasite"/>
        </authorList>
    </citation>
    <scope>IDENTIFICATION</scope>
</reference>
<keyword evidence="4" id="KW-0378">Hydrolase</keyword>
<evidence type="ECO:0000256" key="1">
    <source>
        <dbReference type="ARBA" id="ARBA00011079"/>
    </source>
</evidence>
<name>A0A915D136_9BILA</name>
<evidence type="ECO:0000256" key="6">
    <source>
        <dbReference type="SAM" id="SignalP"/>
    </source>
</evidence>
<keyword evidence="7" id="KW-1185">Reference proteome</keyword>
<protein>
    <submittedName>
        <fullName evidence="8">Uncharacterized protein</fullName>
    </submittedName>
</protein>
<dbReference type="AlphaFoldDB" id="A0A915D136"/>
<dbReference type="GO" id="GO:0006508">
    <property type="term" value="P:proteolysis"/>
    <property type="evidence" value="ECO:0007669"/>
    <property type="project" value="UniProtKB-KW"/>
</dbReference>
<dbReference type="InterPro" id="IPR008758">
    <property type="entry name" value="Peptidase_S28"/>
</dbReference>
<accession>A0A915D136</accession>
<evidence type="ECO:0000256" key="4">
    <source>
        <dbReference type="ARBA" id="ARBA00022801"/>
    </source>
</evidence>
<dbReference type="GO" id="GO:0008239">
    <property type="term" value="F:dipeptidyl-peptidase activity"/>
    <property type="evidence" value="ECO:0007669"/>
    <property type="project" value="TreeGrafter"/>
</dbReference>
<sequence length="470" mass="52661">MLRVQHFLCFLSVVFCLLGLASAVLNSDYVSSAVKAVVDPTSNPTTTFKLRYFKNDKSFTKGGPLFVYIGGQYSLEKLDPLNVNLLDQIATEFKAKIVVVEHRFYGESSPYLADTDTFTNINKIKIWILPWSLKIFMLWSNRRVLAWLTQRKWSSLCCLNDVNKAPAGSWASSFHVNDFRAISTITNKYDAELIDMFTKEFGCKKSAIIDALQALRDYAPSNQLATIFVKDVPQYPAEVFCSALNTGSTEQQSKVQALRNGLVNAFLNPGVNDAPFKVDFGLTKILENKDLSTGEIKAKIWQYCTQLVGGRCAATQSFTDNFNIPCTSTGLLDFTKDRCKALAGEHALTAYDSNMHYKPQYIADQFGIDYKMTNKLPVLKKAVIAGGNWDPKFRTFTADSVSKYADSFYVFKISSATTGQDLFGPNTCDPESVAEARTQIVDMLECWTKSSPPERCTKKKLLQRCQSLEK</sequence>
<feature type="signal peptide" evidence="6">
    <location>
        <begin position="1"/>
        <end position="23"/>
    </location>
</feature>
<evidence type="ECO:0000313" key="7">
    <source>
        <dbReference type="Proteomes" id="UP000887574"/>
    </source>
</evidence>
<dbReference type="WBParaSite" id="jg14435">
    <property type="protein sequence ID" value="jg14435"/>
    <property type="gene ID" value="jg14435"/>
</dbReference>
<dbReference type="Gene3D" id="3.40.50.1820">
    <property type="entry name" value="alpha/beta hydrolase"/>
    <property type="match status" value="2"/>
</dbReference>
<organism evidence="7 8">
    <name type="scientific">Ditylenchus dipsaci</name>
    <dbReference type="NCBI Taxonomy" id="166011"/>
    <lineage>
        <taxon>Eukaryota</taxon>
        <taxon>Metazoa</taxon>
        <taxon>Ecdysozoa</taxon>
        <taxon>Nematoda</taxon>
        <taxon>Chromadorea</taxon>
        <taxon>Rhabditida</taxon>
        <taxon>Tylenchina</taxon>
        <taxon>Tylenchomorpha</taxon>
        <taxon>Sphaerularioidea</taxon>
        <taxon>Anguinidae</taxon>
        <taxon>Anguininae</taxon>
        <taxon>Ditylenchus</taxon>
    </lineage>
</organism>